<organism evidence="1">
    <name type="scientific">Oryza sativa subsp. japonica</name>
    <name type="common">Rice</name>
    <dbReference type="NCBI Taxonomy" id="39947"/>
    <lineage>
        <taxon>Eukaryota</taxon>
        <taxon>Viridiplantae</taxon>
        <taxon>Streptophyta</taxon>
        <taxon>Embryophyta</taxon>
        <taxon>Tracheophyta</taxon>
        <taxon>Spermatophyta</taxon>
        <taxon>Magnoliopsida</taxon>
        <taxon>Liliopsida</taxon>
        <taxon>Poales</taxon>
        <taxon>Poaceae</taxon>
        <taxon>BOP clade</taxon>
        <taxon>Oryzoideae</taxon>
        <taxon>Oryzeae</taxon>
        <taxon>Oryzinae</taxon>
        <taxon>Oryza</taxon>
        <taxon>Oryza sativa</taxon>
    </lineage>
</organism>
<protein>
    <submittedName>
        <fullName evidence="1">Uncharacterized protein</fullName>
    </submittedName>
</protein>
<reference evidence="1" key="2">
    <citation type="submission" date="2006-06" db="EMBL/GenBank/DDBJ databases">
        <authorList>
            <person name="Buell R."/>
            <person name="Wing R.A."/>
            <person name="McCombie W.A."/>
            <person name="Ouyang S."/>
        </authorList>
    </citation>
    <scope>NUCLEOTIDE SEQUENCE</scope>
</reference>
<gene>
    <name evidence="1" type="ordered locus">LOC_Os03g19320</name>
</gene>
<accession>Q10MK1</accession>
<sequence length="289" mass="32448">MAYIGFIWERMMKSSIRLIILCVEAWETPYGMKYCGSVGCIENEKNGWEIVMVVAESTAYFCLLGYEVESLKSSKQAPLHPKNPLPFNFLMYLHRNAELPLNFSSSHPRIISGEIRRQLAAWGLAAACRLGDDAWADGIDGDTGGMRQQRRLGGGGAGGTDGGGGARADRWRASVVAVRRLTAGRRQPSVRRNDYKRRGGVELTSLAKHFHTHLSSYRSYLPLKLEFGALPNGPEEREHFTNTFAGLGRPSFMLGLCHWKFSRQSNILTWAFTKAQNLYIKEAIRNKFI</sequence>
<dbReference type="AlphaFoldDB" id="Q10MK1"/>
<proteinExistence type="predicted"/>
<evidence type="ECO:0000313" key="1">
    <source>
        <dbReference type="EMBL" id="ABF95526.1"/>
    </source>
</evidence>
<reference evidence="1" key="1">
    <citation type="journal article" date="2005" name="Genome Res.">
        <title>Sequence, annotation, and analysis of synteny between rice chromosome 3 and diverged grass species.</title>
        <authorList>
            <consortium name="Rice Chromosome 3 Sequencing Consortium"/>
            <person name="Buell C.R."/>
            <person name="Yuan Q."/>
            <person name="Ouyang S."/>
            <person name="Liu J."/>
            <person name="Zhu W."/>
            <person name="Wang A."/>
            <person name="Maiti R."/>
            <person name="Haas B."/>
            <person name="Wortman J."/>
            <person name="Pertea M."/>
            <person name="Jones K.M."/>
            <person name="Kim M."/>
            <person name="Overton L."/>
            <person name="Tsitrin T."/>
            <person name="Fadrosh D."/>
            <person name="Bera J."/>
            <person name="Weaver B."/>
            <person name="Jin S."/>
            <person name="Johri S."/>
            <person name="Reardon M."/>
            <person name="Webb K."/>
            <person name="Hill J."/>
            <person name="Moffat K."/>
            <person name="Tallon L."/>
            <person name="Van Aken S."/>
            <person name="Lewis M."/>
            <person name="Utterback T."/>
            <person name="Feldblyum T."/>
            <person name="Zismann V."/>
            <person name="Iobst S."/>
            <person name="Hsiao J."/>
            <person name="de Vazeille A.R."/>
            <person name="Salzberg S.L."/>
            <person name="White O."/>
            <person name="Fraser C."/>
            <person name="Yu Y."/>
            <person name="Kim H."/>
            <person name="Rambo T."/>
            <person name="Currie J."/>
            <person name="Collura K."/>
            <person name="Kernodle-Thompson S."/>
            <person name="Wei F."/>
            <person name="Kudrna K."/>
            <person name="Ammiraju J.S."/>
            <person name="Luo M."/>
            <person name="Goicoechea J.L."/>
            <person name="Wing R.A."/>
            <person name="Henry D."/>
            <person name="Oates R."/>
            <person name="Palmer M."/>
            <person name="Pries G."/>
            <person name="Saski C."/>
            <person name="Simmons J."/>
            <person name="Soderlund C."/>
            <person name="Nelson W."/>
            <person name="de la Bastide M."/>
            <person name="Spiegel L."/>
            <person name="Nascimento L."/>
            <person name="Huang E."/>
            <person name="Preston R."/>
            <person name="Zutavern T."/>
            <person name="Palmer L."/>
            <person name="O'Shaughnessy A."/>
            <person name="Dike S."/>
            <person name="McCombie W.R."/>
            <person name="Minx P."/>
            <person name="Cordum H."/>
            <person name="Wilson R."/>
            <person name="Jin W."/>
            <person name="Lee H.R."/>
            <person name="Jiang J."/>
            <person name="Jackson S."/>
        </authorList>
    </citation>
    <scope>NUCLEOTIDE SEQUENCE [LARGE SCALE GENOMIC DNA]</scope>
</reference>
<name>Q10MK1_ORYSJ</name>
<dbReference type="EMBL" id="DP000009">
    <property type="protein sequence ID" value="ABF95526.1"/>
    <property type="molecule type" value="Genomic_DNA"/>
</dbReference>